<proteinExistence type="predicted"/>
<reference evidence="1" key="1">
    <citation type="submission" date="2021-03" db="EMBL/GenBank/DDBJ databases">
        <authorList>
            <consortium name="DOE Joint Genome Institute"/>
            <person name="Ahrendt S."/>
            <person name="Looney B.P."/>
            <person name="Miyauchi S."/>
            <person name="Morin E."/>
            <person name="Drula E."/>
            <person name="Courty P.E."/>
            <person name="Chicoki N."/>
            <person name="Fauchery L."/>
            <person name="Kohler A."/>
            <person name="Kuo A."/>
            <person name="Labutti K."/>
            <person name="Pangilinan J."/>
            <person name="Lipzen A."/>
            <person name="Riley R."/>
            <person name="Andreopoulos W."/>
            <person name="He G."/>
            <person name="Johnson J."/>
            <person name="Barry K.W."/>
            <person name="Grigoriev I.V."/>
            <person name="Nagy L."/>
            <person name="Hibbett D."/>
            <person name="Henrissat B."/>
            <person name="Matheny P.B."/>
            <person name="Labbe J."/>
            <person name="Martin F."/>
        </authorList>
    </citation>
    <scope>NUCLEOTIDE SEQUENCE</scope>
    <source>
        <strain evidence="1">HHB10654</strain>
    </source>
</reference>
<gene>
    <name evidence="1" type="ORF">BV25DRAFT_1914855</name>
</gene>
<dbReference type="Proteomes" id="UP000814140">
    <property type="component" value="Unassembled WGS sequence"/>
</dbReference>
<dbReference type="EMBL" id="MU277201">
    <property type="protein sequence ID" value="KAI0063771.1"/>
    <property type="molecule type" value="Genomic_DNA"/>
</dbReference>
<comment type="caution">
    <text evidence="1">The sequence shown here is derived from an EMBL/GenBank/DDBJ whole genome shotgun (WGS) entry which is preliminary data.</text>
</comment>
<protein>
    <submittedName>
        <fullName evidence="1">Uncharacterized protein</fullName>
    </submittedName>
</protein>
<sequence>MQFIPVIPTHEPSEEFGYYADGMLGPFEHLKWPQPYDGCEPHALAAPANPDLIRAEWNAIPVEDTVFQRRLPVWEDDAAPWFSLDAEKDWVAQEGVVDCGLVSRAVAKRLRAAAREVIARIDAFQPARGRWWGEPERRIGYTSQQITALNRALYTLKRNPMTLVNALQWFREAQRLILDLRAWMNYMGVVQADINRATQQGGGGVPPRPMRGVFTGNITTLRQLHTAGVPVWWLRPLHSLTNRTKIRHVRQPVHWGLSFSTERTQVLGKTLVVAPKWLDGVTMDGCSYGLTRRLTRYSLTNRPLVRLPTAALPETGDVNEVPPVTPTNIAQPEGSSRKRSKRGKHRPPVARDLPQKPAWHPQSHPAWEGVAQRLAALEVLQPKPLLYGVPPANAFGSNTGHKVHNWLRIRQWCYSQAQQTDDEPSILLSATHWRIALEGRYHAITYPIDAGILPQSSPELIARLPPAPLSDVASQPSAALGKRPLSTSQAGDAPDDAPGSVRTPRQRARRVMERVDICVRFGVVGGFAPYRPEIMPEWRGVAVTRARADDDQSLWTEVLWDLCVSQFRLEIAWMEMEVMEVAYADNYDLVRARDVTRIWTHGGALLPEPDSDPGPTDWLLAEEWKVRREGVSRFRDYITAWTGMPELPHPPASPCSQEAFEAFEKEVYEGYCKYFCEKKGRLPTIPPRRPPTLPPCPGDM</sequence>
<keyword evidence="2" id="KW-1185">Reference proteome</keyword>
<accession>A0ACB8T703</accession>
<reference evidence="1" key="2">
    <citation type="journal article" date="2022" name="New Phytol.">
        <title>Evolutionary transition to the ectomycorrhizal habit in the genomes of a hyperdiverse lineage of mushroom-forming fungi.</title>
        <authorList>
            <person name="Looney B."/>
            <person name="Miyauchi S."/>
            <person name="Morin E."/>
            <person name="Drula E."/>
            <person name="Courty P.E."/>
            <person name="Kohler A."/>
            <person name="Kuo A."/>
            <person name="LaButti K."/>
            <person name="Pangilinan J."/>
            <person name="Lipzen A."/>
            <person name="Riley R."/>
            <person name="Andreopoulos W."/>
            <person name="He G."/>
            <person name="Johnson J."/>
            <person name="Nolan M."/>
            <person name="Tritt A."/>
            <person name="Barry K.W."/>
            <person name="Grigoriev I.V."/>
            <person name="Nagy L.G."/>
            <person name="Hibbett D."/>
            <person name="Henrissat B."/>
            <person name="Matheny P.B."/>
            <person name="Labbe J."/>
            <person name="Martin F.M."/>
        </authorList>
    </citation>
    <scope>NUCLEOTIDE SEQUENCE</scope>
    <source>
        <strain evidence="1">HHB10654</strain>
    </source>
</reference>
<organism evidence="1 2">
    <name type="scientific">Artomyces pyxidatus</name>
    <dbReference type="NCBI Taxonomy" id="48021"/>
    <lineage>
        <taxon>Eukaryota</taxon>
        <taxon>Fungi</taxon>
        <taxon>Dikarya</taxon>
        <taxon>Basidiomycota</taxon>
        <taxon>Agaricomycotina</taxon>
        <taxon>Agaricomycetes</taxon>
        <taxon>Russulales</taxon>
        <taxon>Auriscalpiaceae</taxon>
        <taxon>Artomyces</taxon>
    </lineage>
</organism>
<evidence type="ECO:0000313" key="1">
    <source>
        <dbReference type="EMBL" id="KAI0063771.1"/>
    </source>
</evidence>
<evidence type="ECO:0000313" key="2">
    <source>
        <dbReference type="Proteomes" id="UP000814140"/>
    </source>
</evidence>
<name>A0ACB8T703_9AGAM</name>